<feature type="transmembrane region" description="Helical" evidence="2">
    <location>
        <begin position="12"/>
        <end position="37"/>
    </location>
</feature>
<gene>
    <name evidence="3" type="ORF">NLI96_g6337</name>
</gene>
<sequence length="455" mass="47970">MPIHPRDGGGHLSTSTVIVIAVVCGAVGILILTLFLWRLVARLFHRDTPAPLPPVQALAHHREAQAAAFSSRPTTWMDGSINGRSRHFLHPTSSSVSLIPTTPERKSSFYADEVTTAESGYSLNSPLSNDDADLPLPHPRFFGSATGLNSPHASMHSMASSTTSSDAYTPPGGMTPSQSGSAPGSTPDLATTTSGSPLPSLPSSYRPPRTPPDARPGSRPRPLSMISLSGSVHSAHTMRSNGTTIRGTPHGPLSNVQIIMPTPLAPQVHPYMHPLAGGEFSESARSSYVDQWVVLGGKPVTTSTSRKNLDNPSTWSSNSRRGHKRPSSSFTRSASPLGMTSRSLSQPRSSTSSPAIPPSTSNISNFSPAHPPVPPVPPSSGEVPLPKQPSLQNLAEDAGRGRSRTSRSNSLASSVHHKALPASPPASPPQIPGQRDPSEPSKPRILRKQKSPNVS</sequence>
<evidence type="ECO:0000256" key="1">
    <source>
        <dbReference type="SAM" id="MobiDB-lite"/>
    </source>
</evidence>
<name>A0AAD5YG15_9APHY</name>
<feature type="compositionally biased region" description="Low complexity" evidence="1">
    <location>
        <begin position="340"/>
        <end position="368"/>
    </location>
</feature>
<feature type="compositionally biased region" description="Pro residues" evidence="1">
    <location>
        <begin position="422"/>
        <end position="431"/>
    </location>
</feature>
<feature type="compositionally biased region" description="Basic residues" evidence="1">
    <location>
        <begin position="444"/>
        <end position="455"/>
    </location>
</feature>
<organism evidence="3 4">
    <name type="scientific">Meripilus lineatus</name>
    <dbReference type="NCBI Taxonomy" id="2056292"/>
    <lineage>
        <taxon>Eukaryota</taxon>
        <taxon>Fungi</taxon>
        <taxon>Dikarya</taxon>
        <taxon>Basidiomycota</taxon>
        <taxon>Agaricomycotina</taxon>
        <taxon>Agaricomycetes</taxon>
        <taxon>Polyporales</taxon>
        <taxon>Meripilaceae</taxon>
        <taxon>Meripilus</taxon>
    </lineage>
</organism>
<keyword evidence="2" id="KW-1133">Transmembrane helix</keyword>
<dbReference type="EMBL" id="JANAWD010000229">
    <property type="protein sequence ID" value="KAJ3483410.1"/>
    <property type="molecule type" value="Genomic_DNA"/>
</dbReference>
<feature type="region of interest" description="Disordered" evidence="1">
    <location>
        <begin position="143"/>
        <end position="252"/>
    </location>
</feature>
<feature type="compositionally biased region" description="Polar residues" evidence="1">
    <location>
        <begin position="175"/>
        <end position="190"/>
    </location>
</feature>
<feature type="compositionally biased region" description="Polar residues" evidence="1">
    <location>
        <begin position="300"/>
        <end position="319"/>
    </location>
</feature>
<feature type="compositionally biased region" description="Pro residues" evidence="1">
    <location>
        <begin position="369"/>
        <end position="378"/>
    </location>
</feature>
<feature type="compositionally biased region" description="Polar residues" evidence="1">
    <location>
        <begin position="226"/>
        <end position="246"/>
    </location>
</feature>
<comment type="caution">
    <text evidence="3">The sequence shown here is derived from an EMBL/GenBank/DDBJ whole genome shotgun (WGS) entry which is preliminary data.</text>
</comment>
<evidence type="ECO:0000313" key="3">
    <source>
        <dbReference type="EMBL" id="KAJ3483410.1"/>
    </source>
</evidence>
<feature type="compositionally biased region" description="Low complexity" evidence="1">
    <location>
        <begin position="152"/>
        <end position="165"/>
    </location>
</feature>
<keyword evidence="2" id="KW-0472">Membrane</keyword>
<dbReference type="AlphaFoldDB" id="A0AAD5YG15"/>
<feature type="region of interest" description="Disordered" evidence="1">
    <location>
        <begin position="299"/>
        <end position="455"/>
    </location>
</feature>
<proteinExistence type="predicted"/>
<protein>
    <submittedName>
        <fullName evidence="3">Uncharacterized protein</fullName>
    </submittedName>
</protein>
<evidence type="ECO:0000256" key="2">
    <source>
        <dbReference type="SAM" id="Phobius"/>
    </source>
</evidence>
<keyword evidence="4" id="KW-1185">Reference proteome</keyword>
<reference evidence="3" key="1">
    <citation type="submission" date="2022-07" db="EMBL/GenBank/DDBJ databases">
        <title>Genome Sequence of Physisporinus lineatus.</title>
        <authorList>
            <person name="Buettner E."/>
        </authorList>
    </citation>
    <scope>NUCLEOTIDE SEQUENCE</scope>
    <source>
        <strain evidence="3">VT162</strain>
    </source>
</reference>
<feature type="compositionally biased region" description="Low complexity" evidence="1">
    <location>
        <begin position="191"/>
        <end position="207"/>
    </location>
</feature>
<accession>A0AAD5YG15</accession>
<dbReference type="Proteomes" id="UP001212997">
    <property type="component" value="Unassembled WGS sequence"/>
</dbReference>
<evidence type="ECO:0000313" key="4">
    <source>
        <dbReference type="Proteomes" id="UP001212997"/>
    </source>
</evidence>
<keyword evidence="2" id="KW-0812">Transmembrane</keyword>